<proteinExistence type="predicted"/>
<name>A0A011V3A5_RUMAL</name>
<dbReference type="Proteomes" id="UP000021369">
    <property type="component" value="Unassembled WGS sequence"/>
</dbReference>
<protein>
    <submittedName>
        <fullName evidence="2">Aldo/keto reductase</fullName>
    </submittedName>
</protein>
<dbReference type="EMBL" id="JEOB01000002">
    <property type="protein sequence ID" value="EXM39932.1"/>
    <property type="molecule type" value="Genomic_DNA"/>
</dbReference>
<sequence>MRYRELGKTGLMVSEIGFGTIPVLSGNVPVLPDYYSPDVDEAVDIMMHAYRLGCNLYDTAIPEEYGDAEYKLGVFAEKVGRDNIIISDKARFMDGNDMFREVMRSVETLGTTPDIYFVHQVDEKNEEETFSRYGAIDALCDLKKAGIIKYTGVATHYYSVAERAAYDDRVDVIQTSGNILERGIIDRIAEKELFREKGLILNKVYAAGCLLSVFTPSELISGILHWPFSCALIGIGTIPQADAAMKEEFTQKYYPFKQVTEKISELFTPIKCTRCQRCVCPHGYEIHIMLRQYNYFHLGKKYWAMKKLRLNIDEVYENCRKCTDRPCMKDCPKKLRIPELIEMIYEMTR</sequence>
<evidence type="ECO:0000313" key="3">
    <source>
        <dbReference type="Proteomes" id="UP000021369"/>
    </source>
</evidence>
<dbReference type="PANTHER" id="PTHR43312:SF1">
    <property type="entry name" value="NADP-DEPENDENT OXIDOREDUCTASE DOMAIN-CONTAINING PROTEIN"/>
    <property type="match status" value="1"/>
</dbReference>
<dbReference type="PATRIC" id="fig|1341156.4.peg.1211"/>
<dbReference type="AlphaFoldDB" id="A0A011V3A5"/>
<dbReference type="PANTHER" id="PTHR43312">
    <property type="entry name" value="D-THREO-ALDOSE 1-DEHYDROGENASE"/>
    <property type="match status" value="1"/>
</dbReference>
<gene>
    <name evidence="2" type="ORF">RASY3_09585</name>
</gene>
<dbReference type="InterPro" id="IPR053135">
    <property type="entry name" value="AKR2_Oxidoreductase"/>
</dbReference>
<feature type="domain" description="NADP-dependent oxidoreductase" evidence="1">
    <location>
        <begin position="35"/>
        <end position="194"/>
    </location>
</feature>
<dbReference type="Gene3D" id="3.20.20.100">
    <property type="entry name" value="NADP-dependent oxidoreductase domain"/>
    <property type="match status" value="1"/>
</dbReference>
<dbReference type="InterPro" id="IPR036812">
    <property type="entry name" value="NAD(P)_OxRdtase_dom_sf"/>
</dbReference>
<dbReference type="SUPFAM" id="SSF51430">
    <property type="entry name" value="NAD(P)-linked oxidoreductase"/>
    <property type="match status" value="1"/>
</dbReference>
<evidence type="ECO:0000313" key="2">
    <source>
        <dbReference type="EMBL" id="EXM39932.1"/>
    </source>
</evidence>
<reference evidence="2 3" key="1">
    <citation type="submission" date="2013-06" db="EMBL/GenBank/DDBJ databases">
        <title>Rumen cellulosomics: divergent fiber-degrading strategies revealed by comparative genome-wide analysis of six Ruminococcal strains.</title>
        <authorList>
            <person name="Dassa B."/>
            <person name="Borovok I."/>
            <person name="Lamed R."/>
            <person name="Flint H."/>
            <person name="Yeoman C.J."/>
            <person name="White B."/>
            <person name="Bayer E.A."/>
        </authorList>
    </citation>
    <scope>NUCLEOTIDE SEQUENCE [LARGE SCALE GENOMIC DNA]</scope>
    <source>
        <strain evidence="2 3">SY3</strain>
    </source>
</reference>
<dbReference type="SUPFAM" id="SSF46548">
    <property type="entry name" value="alpha-helical ferredoxin"/>
    <property type="match status" value="1"/>
</dbReference>
<keyword evidence="3" id="KW-1185">Reference proteome</keyword>
<evidence type="ECO:0000259" key="1">
    <source>
        <dbReference type="Pfam" id="PF00248"/>
    </source>
</evidence>
<accession>A0A011V3A5</accession>
<dbReference type="RefSeq" id="WP_037287332.1">
    <property type="nucleotide sequence ID" value="NZ_JEOB01000002.1"/>
</dbReference>
<dbReference type="Pfam" id="PF00248">
    <property type="entry name" value="Aldo_ket_red"/>
    <property type="match status" value="1"/>
</dbReference>
<organism evidence="2 3">
    <name type="scientific">Ruminococcus albus SY3</name>
    <dbReference type="NCBI Taxonomy" id="1341156"/>
    <lineage>
        <taxon>Bacteria</taxon>
        <taxon>Bacillati</taxon>
        <taxon>Bacillota</taxon>
        <taxon>Clostridia</taxon>
        <taxon>Eubacteriales</taxon>
        <taxon>Oscillospiraceae</taxon>
        <taxon>Ruminococcus</taxon>
    </lineage>
</organism>
<comment type="caution">
    <text evidence="2">The sequence shown here is derived from an EMBL/GenBank/DDBJ whole genome shotgun (WGS) entry which is preliminary data.</text>
</comment>
<dbReference type="OrthoDB" id="9773828at2"/>
<dbReference type="InterPro" id="IPR023210">
    <property type="entry name" value="NADP_OxRdtase_dom"/>
</dbReference>